<organism evidence="3 4">
    <name type="scientific">Eruca vesicaria subsp. sativa</name>
    <name type="common">Garden rocket</name>
    <name type="synonym">Eruca sativa</name>
    <dbReference type="NCBI Taxonomy" id="29727"/>
    <lineage>
        <taxon>Eukaryota</taxon>
        <taxon>Viridiplantae</taxon>
        <taxon>Streptophyta</taxon>
        <taxon>Embryophyta</taxon>
        <taxon>Tracheophyta</taxon>
        <taxon>Spermatophyta</taxon>
        <taxon>Magnoliopsida</taxon>
        <taxon>eudicotyledons</taxon>
        <taxon>Gunneridae</taxon>
        <taxon>Pentapetalae</taxon>
        <taxon>rosids</taxon>
        <taxon>malvids</taxon>
        <taxon>Brassicales</taxon>
        <taxon>Brassicaceae</taxon>
        <taxon>Brassiceae</taxon>
        <taxon>Eruca</taxon>
    </lineage>
</organism>
<keyword evidence="1" id="KW-0150">Chloroplast</keyword>
<dbReference type="PRINTS" id="PR00152">
    <property type="entry name" value="RUBISCOSMALL"/>
</dbReference>
<protein>
    <submittedName>
        <fullName evidence="3">Uncharacterized protein</fullName>
    </submittedName>
</protein>
<gene>
    <name evidence="3" type="ORF">ERUC_LOCUS35608</name>
</gene>
<dbReference type="EMBL" id="CAKOAT010575153">
    <property type="protein sequence ID" value="CAH8383125.1"/>
    <property type="molecule type" value="Genomic_DNA"/>
</dbReference>
<dbReference type="PANTHER" id="PTHR31262">
    <property type="entry name" value="RIBULOSE BISPHOSPHATE CARBOXYLASE SMALL CHAIN 1, CHLOROPLASTIC"/>
    <property type="match status" value="1"/>
</dbReference>
<evidence type="ECO:0000313" key="4">
    <source>
        <dbReference type="Proteomes" id="UP001642260"/>
    </source>
</evidence>
<evidence type="ECO:0000256" key="2">
    <source>
        <dbReference type="ARBA" id="ARBA00022640"/>
    </source>
</evidence>
<name>A0ABC8LHI3_ERUVS</name>
<dbReference type="Proteomes" id="UP001642260">
    <property type="component" value="Unassembled WGS sequence"/>
</dbReference>
<evidence type="ECO:0000313" key="3">
    <source>
        <dbReference type="EMBL" id="CAH8383125.1"/>
    </source>
</evidence>
<keyword evidence="4" id="KW-1185">Reference proteome</keyword>
<dbReference type="InterPro" id="IPR036385">
    <property type="entry name" value="RuBisCO_ssu_sf"/>
</dbReference>
<reference evidence="3 4" key="1">
    <citation type="submission" date="2022-03" db="EMBL/GenBank/DDBJ databases">
        <authorList>
            <person name="Macdonald S."/>
            <person name="Ahmed S."/>
            <person name="Newling K."/>
        </authorList>
    </citation>
    <scope>NUCLEOTIDE SEQUENCE [LARGE SCALE GENOMIC DNA]</scope>
</reference>
<keyword evidence="2" id="KW-0934">Plastid</keyword>
<dbReference type="InterPro" id="IPR024681">
    <property type="entry name" value="RuBisCO_ssu"/>
</dbReference>
<accession>A0ABC8LHI3</accession>
<evidence type="ECO:0000256" key="1">
    <source>
        <dbReference type="ARBA" id="ARBA00022528"/>
    </source>
</evidence>
<dbReference type="AlphaFoldDB" id="A0ABC8LHI3"/>
<sequence>MEVDYLIRNKWTPCIEFELEHGFVYCEHGNIPGYYDGRYWSSVEGSERVQE</sequence>
<proteinExistence type="predicted"/>
<dbReference type="Gene3D" id="3.30.190.10">
    <property type="entry name" value="Ribulose bisphosphate carboxylase, small subunit"/>
    <property type="match status" value="1"/>
</dbReference>
<comment type="caution">
    <text evidence="3">The sequence shown here is derived from an EMBL/GenBank/DDBJ whole genome shotgun (WGS) entry which is preliminary data.</text>
</comment>
<dbReference type="PANTHER" id="PTHR31262:SF10">
    <property type="entry name" value="RIBULOSE BISPHOSPHATE CARBOXYLASE SMALL SUBUNIT 1A, CHLOROPLASTIC-RELATED"/>
    <property type="match status" value="1"/>
</dbReference>
<dbReference type="SUPFAM" id="SSF55239">
    <property type="entry name" value="RuBisCO, small subunit"/>
    <property type="match status" value="1"/>
</dbReference>